<dbReference type="AlphaFoldDB" id="A0A3E0EN61"/>
<keyword evidence="2" id="KW-1185">Reference proteome</keyword>
<protein>
    <submittedName>
        <fullName evidence="1">Uncharacterized protein</fullName>
    </submittedName>
</protein>
<sequence>MKNSLGLHFDILYLSCQLHLKGMETKKHIMKKLFFIAAVIFLLHSCNKRESKTFRKFYKASKGDSTAFLSMVFTENTFYGEYEIRYGLLGKDSGAVRGNRIGDTLRGDFCYRSYGGDIKRAPFVLLESNQKLKQGTGLISTYMTIPFYVKGTLEFKDSNFLFEPIDKSQFGK</sequence>
<name>A0A3E0EN61_9FLAO</name>
<dbReference type="OrthoDB" id="1360086at2"/>
<comment type="caution">
    <text evidence="1">The sequence shown here is derived from an EMBL/GenBank/DDBJ whole genome shotgun (WGS) entry which is preliminary data.</text>
</comment>
<dbReference type="Proteomes" id="UP000257136">
    <property type="component" value="Unassembled WGS sequence"/>
</dbReference>
<organism evidence="1 2">
    <name type="scientific">Flavobacterium aquicola</name>
    <dbReference type="NCBI Taxonomy" id="1682742"/>
    <lineage>
        <taxon>Bacteria</taxon>
        <taxon>Pseudomonadati</taxon>
        <taxon>Bacteroidota</taxon>
        <taxon>Flavobacteriia</taxon>
        <taxon>Flavobacteriales</taxon>
        <taxon>Flavobacteriaceae</taxon>
        <taxon>Flavobacterium</taxon>
    </lineage>
</organism>
<accession>A0A3E0EN61</accession>
<dbReference type="EMBL" id="QUNI01000004">
    <property type="protein sequence ID" value="REG99667.1"/>
    <property type="molecule type" value="Genomic_DNA"/>
</dbReference>
<dbReference type="RefSeq" id="WP_115812490.1">
    <property type="nucleotide sequence ID" value="NZ_QUNI01000004.1"/>
</dbReference>
<proteinExistence type="predicted"/>
<reference evidence="1 2" key="1">
    <citation type="submission" date="2018-08" db="EMBL/GenBank/DDBJ databases">
        <title>Genomic Encyclopedia of Archaeal and Bacterial Type Strains, Phase II (KMG-II): from individual species to whole genera.</title>
        <authorList>
            <person name="Goeker M."/>
        </authorList>
    </citation>
    <scope>NUCLEOTIDE SEQUENCE [LARGE SCALE GENOMIC DNA]</scope>
    <source>
        <strain evidence="1 2">DSM 100880</strain>
    </source>
</reference>
<gene>
    <name evidence="1" type="ORF">C8P67_104297</name>
</gene>
<evidence type="ECO:0000313" key="2">
    <source>
        <dbReference type="Proteomes" id="UP000257136"/>
    </source>
</evidence>
<evidence type="ECO:0000313" key="1">
    <source>
        <dbReference type="EMBL" id="REG99667.1"/>
    </source>
</evidence>